<evidence type="ECO:0000259" key="5">
    <source>
        <dbReference type="Pfam" id="PF02934"/>
    </source>
</evidence>
<evidence type="ECO:0000256" key="4">
    <source>
        <dbReference type="ARBA" id="ARBA00022917"/>
    </source>
</evidence>
<keyword evidence="4" id="KW-0648">Protein biosynthesis</keyword>
<feature type="domain" description="Aspartyl/Glutamyl-tRNA(Gln) amidotransferase subunit B/E catalytic" evidence="5">
    <location>
        <begin position="74"/>
        <end position="258"/>
    </location>
</feature>
<dbReference type="Pfam" id="PF02934">
    <property type="entry name" value="GatB_N"/>
    <property type="match status" value="2"/>
</dbReference>
<dbReference type="GO" id="GO:0005524">
    <property type="term" value="F:ATP binding"/>
    <property type="evidence" value="ECO:0007669"/>
    <property type="project" value="UniProtKB-KW"/>
</dbReference>
<sequence>MTKEDWEAVIGLEVHAQVSSNTKLFSSSSTEFGAEHNTQVSLVDAAMPGTLPILNYYCIEQAIRTGLALSAEIIIKNGRVFINDNEKEIRIARIHLEQDAGKSVHEESRTYVELNRAGVALMEIVSEPDLRSSAEAAECMKKLRQILRYIGSCDGDMEKGSLRCDANVSVRLKGSSTFGTRCEIKNLNSIRYIVQAIDYEIQRQIEILESGEEISQDTLLFDVASGKTKVMRSKEDASDYRYFPEPDLLPVEVSQDKIDLIQSSLPELPDQKKAAIH</sequence>
<dbReference type="GO" id="GO:0070681">
    <property type="term" value="P:glutaminyl-tRNAGln biosynthesis via transamidation"/>
    <property type="evidence" value="ECO:0007669"/>
    <property type="project" value="TreeGrafter"/>
</dbReference>
<evidence type="ECO:0000313" key="6">
    <source>
        <dbReference type="EMBL" id="GFQ78764.1"/>
    </source>
</evidence>
<name>A0A8X6FH74_TRICU</name>
<gene>
    <name evidence="6" type="primary">gatB</name>
    <name evidence="6" type="ORF">TNCT_390411</name>
</gene>
<reference evidence="6" key="1">
    <citation type="submission" date="2020-07" db="EMBL/GenBank/DDBJ databases">
        <title>Multicomponent nature underlies the extraordinary mechanical properties of spider dragline silk.</title>
        <authorList>
            <person name="Kono N."/>
            <person name="Nakamura H."/>
            <person name="Mori M."/>
            <person name="Yoshida Y."/>
            <person name="Ohtoshi R."/>
            <person name="Malay A.D."/>
            <person name="Moran D.A.P."/>
            <person name="Tomita M."/>
            <person name="Numata K."/>
            <person name="Arakawa K."/>
        </authorList>
    </citation>
    <scope>NUCLEOTIDE SEQUENCE</scope>
</reference>
<evidence type="ECO:0000256" key="3">
    <source>
        <dbReference type="ARBA" id="ARBA00022840"/>
    </source>
</evidence>
<evidence type="ECO:0000256" key="2">
    <source>
        <dbReference type="ARBA" id="ARBA00022741"/>
    </source>
</evidence>
<dbReference type="Proteomes" id="UP000887116">
    <property type="component" value="Unassembled WGS sequence"/>
</dbReference>
<evidence type="ECO:0000313" key="7">
    <source>
        <dbReference type="Proteomes" id="UP000887116"/>
    </source>
</evidence>
<dbReference type="InterPro" id="IPR017959">
    <property type="entry name" value="Asn/Gln-tRNA_amidoTrfase_suB/E"/>
</dbReference>
<dbReference type="OrthoDB" id="6414877at2759"/>
<dbReference type="InterPro" id="IPR006075">
    <property type="entry name" value="Asn/Gln-tRNA_Trfase_suB/E_cat"/>
</dbReference>
<dbReference type="PROSITE" id="PS01234">
    <property type="entry name" value="GATB"/>
    <property type="match status" value="1"/>
</dbReference>
<accession>A0A8X6FH74</accession>
<dbReference type="PANTHER" id="PTHR11659:SF0">
    <property type="entry name" value="GLUTAMYL-TRNA(GLN) AMIDOTRANSFERASE SUBUNIT B, MITOCHONDRIAL"/>
    <property type="match status" value="1"/>
</dbReference>
<dbReference type="AlphaFoldDB" id="A0A8X6FH74"/>
<dbReference type="SUPFAM" id="SSF55931">
    <property type="entry name" value="Glutamine synthetase/guanido kinase"/>
    <property type="match status" value="1"/>
</dbReference>
<proteinExistence type="predicted"/>
<dbReference type="InterPro" id="IPR017958">
    <property type="entry name" value="Gln-tRNA_amidoTrfase_suB_CS"/>
</dbReference>
<keyword evidence="1" id="KW-0436">Ligase</keyword>
<organism evidence="6 7">
    <name type="scientific">Trichonephila clavata</name>
    <name type="common">Joro spider</name>
    <name type="synonym">Nephila clavata</name>
    <dbReference type="NCBI Taxonomy" id="2740835"/>
    <lineage>
        <taxon>Eukaryota</taxon>
        <taxon>Metazoa</taxon>
        <taxon>Ecdysozoa</taxon>
        <taxon>Arthropoda</taxon>
        <taxon>Chelicerata</taxon>
        <taxon>Arachnida</taxon>
        <taxon>Araneae</taxon>
        <taxon>Araneomorphae</taxon>
        <taxon>Entelegynae</taxon>
        <taxon>Araneoidea</taxon>
        <taxon>Nephilidae</taxon>
        <taxon>Trichonephila</taxon>
    </lineage>
</organism>
<dbReference type="GO" id="GO:0006412">
    <property type="term" value="P:translation"/>
    <property type="evidence" value="ECO:0007669"/>
    <property type="project" value="UniProtKB-KW"/>
</dbReference>
<dbReference type="PANTHER" id="PTHR11659">
    <property type="entry name" value="GLUTAMYL-TRNA GLN AMIDOTRANSFERASE SUBUNIT B MITOCHONDRIAL AND PROKARYOTIC PET112-RELATED"/>
    <property type="match status" value="1"/>
</dbReference>
<evidence type="ECO:0000256" key="1">
    <source>
        <dbReference type="ARBA" id="ARBA00022598"/>
    </source>
</evidence>
<dbReference type="EMBL" id="BMAO01021955">
    <property type="protein sequence ID" value="GFQ78764.1"/>
    <property type="molecule type" value="Genomic_DNA"/>
</dbReference>
<keyword evidence="2" id="KW-0547">Nucleotide-binding</keyword>
<keyword evidence="3" id="KW-0067">ATP-binding</keyword>
<protein>
    <recommendedName>
        <fullName evidence="5">Aspartyl/Glutamyl-tRNA(Gln) amidotransferase subunit B/E catalytic domain-containing protein</fullName>
    </recommendedName>
</protein>
<dbReference type="InterPro" id="IPR014746">
    <property type="entry name" value="Gln_synth/guanido_kin_cat_dom"/>
</dbReference>
<keyword evidence="7" id="KW-1185">Reference proteome</keyword>
<comment type="caution">
    <text evidence="6">The sequence shown here is derived from an EMBL/GenBank/DDBJ whole genome shotgun (WGS) entry which is preliminary data.</text>
</comment>
<feature type="domain" description="Aspartyl/Glutamyl-tRNA(Gln) amidotransferase subunit B/E catalytic" evidence="5">
    <location>
        <begin position="9"/>
        <end position="73"/>
    </location>
</feature>
<dbReference type="GO" id="GO:0050567">
    <property type="term" value="F:glutaminyl-tRNA synthase (glutamine-hydrolyzing) activity"/>
    <property type="evidence" value="ECO:0007669"/>
    <property type="project" value="TreeGrafter"/>
</dbReference>